<dbReference type="GO" id="GO:0003700">
    <property type="term" value="F:DNA-binding transcription factor activity"/>
    <property type="evidence" value="ECO:0007669"/>
    <property type="project" value="InterPro"/>
</dbReference>
<protein>
    <recommendedName>
        <fullName evidence="2">BHLH domain-containing protein</fullName>
    </recommendedName>
</protein>
<dbReference type="PANTHER" id="PTHR46412:SF3">
    <property type="entry name" value="TRANSCRIPTION FACTOR BIM1"/>
    <property type="match status" value="1"/>
</dbReference>
<dbReference type="InterPro" id="IPR011598">
    <property type="entry name" value="bHLH_dom"/>
</dbReference>
<evidence type="ECO:0000259" key="2">
    <source>
        <dbReference type="PROSITE" id="PS50888"/>
    </source>
</evidence>
<dbReference type="InterPro" id="IPR036638">
    <property type="entry name" value="HLH_DNA-bd_sf"/>
</dbReference>
<gene>
    <name evidence="3" type="ORF">COHA_001444</name>
</gene>
<feature type="region of interest" description="Disordered" evidence="1">
    <location>
        <begin position="371"/>
        <end position="423"/>
    </location>
</feature>
<feature type="compositionally biased region" description="Polar residues" evidence="1">
    <location>
        <begin position="282"/>
        <end position="292"/>
    </location>
</feature>
<dbReference type="Proteomes" id="UP001205105">
    <property type="component" value="Unassembled WGS sequence"/>
</dbReference>
<comment type="caution">
    <text evidence="3">The sequence shown here is derived from an EMBL/GenBank/DDBJ whole genome shotgun (WGS) entry which is preliminary data.</text>
</comment>
<dbReference type="PANTHER" id="PTHR46412">
    <property type="entry name" value="BES1-INTERACTING MYC-LIKE PROTEIN"/>
    <property type="match status" value="1"/>
</dbReference>
<proteinExistence type="predicted"/>
<accession>A0AAD5DZG7</accession>
<organism evidence="3 4">
    <name type="scientific">Chlorella ohadii</name>
    <dbReference type="NCBI Taxonomy" id="2649997"/>
    <lineage>
        <taxon>Eukaryota</taxon>
        <taxon>Viridiplantae</taxon>
        <taxon>Chlorophyta</taxon>
        <taxon>core chlorophytes</taxon>
        <taxon>Trebouxiophyceae</taxon>
        <taxon>Chlorellales</taxon>
        <taxon>Chlorellaceae</taxon>
        <taxon>Chlorella clade</taxon>
        <taxon>Chlorella</taxon>
    </lineage>
</organism>
<evidence type="ECO:0000313" key="4">
    <source>
        <dbReference type="Proteomes" id="UP001205105"/>
    </source>
</evidence>
<feature type="region of interest" description="Disordered" evidence="1">
    <location>
        <begin position="275"/>
        <end position="339"/>
    </location>
</feature>
<dbReference type="GO" id="GO:0046983">
    <property type="term" value="F:protein dimerization activity"/>
    <property type="evidence" value="ECO:0007669"/>
    <property type="project" value="InterPro"/>
</dbReference>
<dbReference type="InterPro" id="IPR044295">
    <property type="entry name" value="BIM1/2/3"/>
</dbReference>
<feature type="compositionally biased region" description="Polar residues" evidence="1">
    <location>
        <begin position="65"/>
        <end position="78"/>
    </location>
</feature>
<feature type="region of interest" description="Disordered" evidence="1">
    <location>
        <begin position="49"/>
        <end position="86"/>
    </location>
</feature>
<dbReference type="SUPFAM" id="SSF47459">
    <property type="entry name" value="HLH, helix-loop-helix DNA-binding domain"/>
    <property type="match status" value="1"/>
</dbReference>
<evidence type="ECO:0000256" key="1">
    <source>
        <dbReference type="SAM" id="MobiDB-lite"/>
    </source>
</evidence>
<name>A0AAD5DZG7_9CHLO</name>
<dbReference type="PROSITE" id="PS50888">
    <property type="entry name" value="BHLH"/>
    <property type="match status" value="1"/>
</dbReference>
<dbReference type="EMBL" id="JADXDR010000022">
    <property type="protein sequence ID" value="KAI7845079.1"/>
    <property type="molecule type" value="Genomic_DNA"/>
</dbReference>
<reference evidence="3" key="1">
    <citation type="submission" date="2020-11" db="EMBL/GenBank/DDBJ databases">
        <title>Chlorella ohadii genome sequencing and assembly.</title>
        <authorList>
            <person name="Murik O."/>
            <person name="Treves H."/>
            <person name="Kedem I."/>
            <person name="Shotland Y."/>
            <person name="Kaplan A."/>
        </authorList>
    </citation>
    <scope>NUCLEOTIDE SEQUENCE</scope>
    <source>
        <strain evidence="3">1</strain>
    </source>
</reference>
<sequence length="423" mass="43474">MLPTPQDGQVPGPALEALLQTLGNPMAQLGGAPALPMAHSDHPLAHAASAPLSAPASRGRPGRTGSDTRPASSYNARHQQAEARRRSRINERLEALRQLVPHTERANTANFLEEVVLYVQRLQRRVVDLERQLGLAPTVQLSSKVITFSEDGTTEQTMLTAGNSDRRAAQSLVQPAQMPLLPLPPAPAPAQMPLLPLPPLPPAQPTLADPAAVQAALAAVLQQHTTQTLQQTLPPALQAQIHQILVQHHAAAAAGAAAAAAVPLHGTAFSQFNLKLQPPPSQVNTQQASQSLAVPPPPAGGGQHRTASGGAPADSQPSQANRPGATPAQSSGSGGSGRQSLQLLADSLGALSAGDASLRSVSLPSKLPLGSAGEAAKGGSPAAKRAIVDGSGIPTDEELAQLHRDLTAGELAQPQGGGKRQRV</sequence>
<keyword evidence="4" id="KW-1185">Reference proteome</keyword>
<feature type="domain" description="BHLH" evidence="2">
    <location>
        <begin position="73"/>
        <end position="122"/>
    </location>
</feature>
<dbReference type="SMART" id="SM00353">
    <property type="entry name" value="HLH"/>
    <property type="match status" value="1"/>
</dbReference>
<dbReference type="GO" id="GO:0006351">
    <property type="term" value="P:DNA-templated transcription"/>
    <property type="evidence" value="ECO:0007669"/>
    <property type="project" value="InterPro"/>
</dbReference>
<dbReference type="Pfam" id="PF00010">
    <property type="entry name" value="HLH"/>
    <property type="match status" value="1"/>
</dbReference>
<dbReference type="Gene3D" id="4.10.280.10">
    <property type="entry name" value="Helix-loop-helix DNA-binding domain"/>
    <property type="match status" value="1"/>
</dbReference>
<dbReference type="AlphaFoldDB" id="A0AAD5DZG7"/>
<evidence type="ECO:0000313" key="3">
    <source>
        <dbReference type="EMBL" id="KAI7845079.1"/>
    </source>
</evidence>